<dbReference type="CDD" id="cd14066">
    <property type="entry name" value="STKc_IRAK"/>
    <property type="match status" value="1"/>
</dbReference>
<dbReference type="Pfam" id="PF07714">
    <property type="entry name" value="PK_Tyr_Ser-Thr"/>
    <property type="match status" value="1"/>
</dbReference>
<dbReference type="GO" id="GO:0004674">
    <property type="term" value="F:protein serine/threonine kinase activity"/>
    <property type="evidence" value="ECO:0007669"/>
    <property type="project" value="UniProtKB-KW"/>
</dbReference>
<dbReference type="GO" id="GO:0005524">
    <property type="term" value="F:ATP binding"/>
    <property type="evidence" value="ECO:0007669"/>
    <property type="project" value="UniProtKB-KW"/>
</dbReference>
<dbReference type="AlphaFoldDB" id="A0AAV6XRY4"/>
<keyword evidence="4" id="KW-1003">Cell membrane</keyword>
<evidence type="ECO:0000313" key="16">
    <source>
        <dbReference type="Proteomes" id="UP000826271"/>
    </source>
</evidence>
<dbReference type="EC" id="2.7.11.1" evidence="3"/>
<evidence type="ECO:0000259" key="14">
    <source>
        <dbReference type="PROSITE" id="PS50011"/>
    </source>
</evidence>
<keyword evidence="5" id="KW-0723">Serine/threonine-protein kinase</keyword>
<keyword evidence="7" id="KW-0547">Nucleotide-binding</keyword>
<comment type="catalytic activity">
    <reaction evidence="12">
        <text>L-threonyl-[protein] + ATP = O-phospho-L-threonyl-[protein] + ADP + H(+)</text>
        <dbReference type="Rhea" id="RHEA:46608"/>
        <dbReference type="Rhea" id="RHEA-COMP:11060"/>
        <dbReference type="Rhea" id="RHEA-COMP:11605"/>
        <dbReference type="ChEBI" id="CHEBI:15378"/>
        <dbReference type="ChEBI" id="CHEBI:30013"/>
        <dbReference type="ChEBI" id="CHEBI:30616"/>
        <dbReference type="ChEBI" id="CHEBI:61977"/>
        <dbReference type="ChEBI" id="CHEBI:456216"/>
        <dbReference type="EC" id="2.7.11.1"/>
    </reaction>
</comment>
<evidence type="ECO:0000256" key="10">
    <source>
        <dbReference type="ARBA" id="ARBA00023136"/>
    </source>
</evidence>
<keyword evidence="6" id="KW-0808">Transferase</keyword>
<proteinExistence type="inferred from homology"/>
<keyword evidence="9" id="KW-0067">ATP-binding</keyword>
<protein>
    <recommendedName>
        <fullName evidence="3">non-specific serine/threonine protein kinase</fullName>
        <ecNumber evidence="3">2.7.11.1</ecNumber>
    </recommendedName>
</protein>
<organism evidence="15 16">
    <name type="scientific">Buddleja alternifolia</name>
    <dbReference type="NCBI Taxonomy" id="168488"/>
    <lineage>
        <taxon>Eukaryota</taxon>
        <taxon>Viridiplantae</taxon>
        <taxon>Streptophyta</taxon>
        <taxon>Embryophyta</taxon>
        <taxon>Tracheophyta</taxon>
        <taxon>Spermatophyta</taxon>
        <taxon>Magnoliopsida</taxon>
        <taxon>eudicotyledons</taxon>
        <taxon>Gunneridae</taxon>
        <taxon>Pentapetalae</taxon>
        <taxon>asterids</taxon>
        <taxon>lamiids</taxon>
        <taxon>Lamiales</taxon>
        <taxon>Scrophulariaceae</taxon>
        <taxon>Buddlejeae</taxon>
        <taxon>Buddleja</taxon>
    </lineage>
</organism>
<comment type="similarity">
    <text evidence="2">Belongs to the protein kinase superfamily. TKL Ser/Thr protein kinase family. Pelle subfamily.</text>
</comment>
<dbReference type="InterPro" id="IPR008271">
    <property type="entry name" value="Ser/Thr_kinase_AS"/>
</dbReference>
<evidence type="ECO:0000256" key="6">
    <source>
        <dbReference type="ARBA" id="ARBA00022679"/>
    </source>
</evidence>
<accession>A0AAV6XRY4</accession>
<evidence type="ECO:0000313" key="15">
    <source>
        <dbReference type="EMBL" id="KAG8385003.1"/>
    </source>
</evidence>
<comment type="catalytic activity">
    <reaction evidence="13">
        <text>L-seryl-[protein] + ATP = O-phospho-L-seryl-[protein] + ADP + H(+)</text>
        <dbReference type="Rhea" id="RHEA:17989"/>
        <dbReference type="Rhea" id="RHEA-COMP:9863"/>
        <dbReference type="Rhea" id="RHEA-COMP:11604"/>
        <dbReference type="ChEBI" id="CHEBI:15378"/>
        <dbReference type="ChEBI" id="CHEBI:29999"/>
        <dbReference type="ChEBI" id="CHEBI:30616"/>
        <dbReference type="ChEBI" id="CHEBI:83421"/>
        <dbReference type="ChEBI" id="CHEBI:456216"/>
        <dbReference type="EC" id="2.7.11.1"/>
    </reaction>
</comment>
<dbReference type="Gene3D" id="3.30.200.20">
    <property type="entry name" value="Phosphorylase Kinase, domain 1"/>
    <property type="match status" value="1"/>
</dbReference>
<evidence type="ECO:0000256" key="7">
    <source>
        <dbReference type="ARBA" id="ARBA00022741"/>
    </source>
</evidence>
<dbReference type="Gene3D" id="1.10.510.10">
    <property type="entry name" value="Transferase(Phosphotransferase) domain 1"/>
    <property type="match status" value="1"/>
</dbReference>
<comment type="subcellular location">
    <subcellularLocation>
        <location evidence="1">Cell membrane</location>
        <topology evidence="1">Lipid-anchor</topology>
    </subcellularLocation>
</comment>
<feature type="domain" description="Protein kinase" evidence="14">
    <location>
        <begin position="43"/>
        <end position="323"/>
    </location>
</feature>
<dbReference type="InterPro" id="IPR011009">
    <property type="entry name" value="Kinase-like_dom_sf"/>
</dbReference>
<dbReference type="FunFam" id="1.10.510.10:FF:000754">
    <property type="entry name" value="Interleukin-1 receptor-associated kinase"/>
    <property type="match status" value="1"/>
</dbReference>
<evidence type="ECO:0000256" key="13">
    <source>
        <dbReference type="ARBA" id="ARBA00048679"/>
    </source>
</evidence>
<sequence length="383" mass="43038">MHAVERNVRADQSMPGSNDDDLLAKLNVKMFSYNELATATHNFNYQSVLGEGSFGPVFKGELEATGQLVAVKVLNPEGLQGNEEFMMEVVMLSRLHHPNLIKLIGCCTEEEHRLLVYEFMPLGSLNERLHDFDHTTPEMAPLDWNTRMEIAHSVAKAFNYLHNEARPPVVHRDLKPDNILLGEGFHPKVSDFGIAMFGPSDDDSRIFTDSVMGVRAYSAPEFSNTGEVTTKSDVYSFGVVLMELITGLRALDVHREKHYLADWVHYKLTNCELDIVSLADPRMNGQFPEDIFRKAINVGLNCTEDDPKLRPSMKDVVRTMDNFKYERRVVVAPDQGRGESSGESTEAHLPLSNFISPETKLAATLWGRKGQISPLNTNPYKKA</sequence>
<dbReference type="GO" id="GO:0005886">
    <property type="term" value="C:plasma membrane"/>
    <property type="evidence" value="ECO:0007669"/>
    <property type="project" value="UniProtKB-SubCell"/>
</dbReference>
<evidence type="ECO:0000256" key="12">
    <source>
        <dbReference type="ARBA" id="ARBA00047899"/>
    </source>
</evidence>
<evidence type="ECO:0000256" key="2">
    <source>
        <dbReference type="ARBA" id="ARBA00008718"/>
    </source>
</evidence>
<evidence type="ECO:0000256" key="4">
    <source>
        <dbReference type="ARBA" id="ARBA00022475"/>
    </source>
</evidence>
<dbReference type="PROSITE" id="PS50011">
    <property type="entry name" value="PROTEIN_KINASE_DOM"/>
    <property type="match status" value="1"/>
</dbReference>
<name>A0AAV6XRY4_9LAMI</name>
<keyword evidence="16" id="KW-1185">Reference proteome</keyword>
<dbReference type="PANTHER" id="PTHR47985">
    <property type="entry name" value="OS07G0668900 PROTEIN"/>
    <property type="match status" value="1"/>
</dbReference>
<dbReference type="SMART" id="SM00220">
    <property type="entry name" value="S_TKc"/>
    <property type="match status" value="1"/>
</dbReference>
<keyword evidence="10" id="KW-0472">Membrane</keyword>
<evidence type="ECO:0000256" key="5">
    <source>
        <dbReference type="ARBA" id="ARBA00022527"/>
    </source>
</evidence>
<gene>
    <name evidence="15" type="ORF">BUALT_Bualt04G0176900</name>
</gene>
<evidence type="ECO:0000256" key="9">
    <source>
        <dbReference type="ARBA" id="ARBA00022840"/>
    </source>
</evidence>
<dbReference type="FunFam" id="3.30.200.20:FF:000162">
    <property type="entry name" value="Adenine nucleotide alpha hydrolase-like domain kinase"/>
    <property type="match status" value="1"/>
</dbReference>
<dbReference type="PROSITE" id="PS00108">
    <property type="entry name" value="PROTEIN_KINASE_ST"/>
    <property type="match status" value="1"/>
</dbReference>
<evidence type="ECO:0000256" key="8">
    <source>
        <dbReference type="ARBA" id="ARBA00022777"/>
    </source>
</evidence>
<comment type="caution">
    <text evidence="15">The sequence shown here is derived from an EMBL/GenBank/DDBJ whole genome shotgun (WGS) entry which is preliminary data.</text>
</comment>
<dbReference type="Proteomes" id="UP000826271">
    <property type="component" value="Unassembled WGS sequence"/>
</dbReference>
<keyword evidence="8" id="KW-0418">Kinase</keyword>
<evidence type="ECO:0000256" key="1">
    <source>
        <dbReference type="ARBA" id="ARBA00004193"/>
    </source>
</evidence>
<keyword evidence="11" id="KW-0449">Lipoprotein</keyword>
<dbReference type="InterPro" id="IPR000719">
    <property type="entry name" value="Prot_kinase_dom"/>
</dbReference>
<evidence type="ECO:0000256" key="3">
    <source>
        <dbReference type="ARBA" id="ARBA00012513"/>
    </source>
</evidence>
<dbReference type="SUPFAM" id="SSF56112">
    <property type="entry name" value="Protein kinase-like (PK-like)"/>
    <property type="match status" value="1"/>
</dbReference>
<evidence type="ECO:0000256" key="11">
    <source>
        <dbReference type="ARBA" id="ARBA00023288"/>
    </source>
</evidence>
<dbReference type="EMBL" id="WHWC01000004">
    <property type="protein sequence ID" value="KAG8385003.1"/>
    <property type="molecule type" value="Genomic_DNA"/>
</dbReference>
<reference evidence="15" key="1">
    <citation type="submission" date="2019-10" db="EMBL/GenBank/DDBJ databases">
        <authorList>
            <person name="Zhang R."/>
            <person name="Pan Y."/>
            <person name="Wang J."/>
            <person name="Ma R."/>
            <person name="Yu S."/>
        </authorList>
    </citation>
    <scope>NUCLEOTIDE SEQUENCE</scope>
    <source>
        <strain evidence="15">LA-IB0</strain>
        <tissue evidence="15">Leaf</tissue>
    </source>
</reference>
<dbReference type="InterPro" id="IPR001245">
    <property type="entry name" value="Ser-Thr/Tyr_kinase_cat_dom"/>
</dbReference>
<dbReference type="PANTHER" id="PTHR47985:SF81">
    <property type="entry name" value="SERINE_THREONINE-PROTEIN KINASE CDL1-LIKE"/>
    <property type="match status" value="1"/>
</dbReference>